<evidence type="ECO:0000256" key="1">
    <source>
        <dbReference type="ARBA" id="ARBA00007837"/>
    </source>
</evidence>
<evidence type="ECO:0000256" key="2">
    <source>
        <dbReference type="ARBA" id="ARBA00022741"/>
    </source>
</evidence>
<organism evidence="5 6">
    <name type="scientific">Candidatus Roizmanbacteria bacterium RIFOXYD1_FULL_38_12</name>
    <dbReference type="NCBI Taxonomy" id="1802093"/>
    <lineage>
        <taxon>Bacteria</taxon>
        <taxon>Candidatus Roizmaniibacteriota</taxon>
    </lineage>
</organism>
<dbReference type="EMBL" id="MGBR01000001">
    <property type="protein sequence ID" value="OGK73309.1"/>
    <property type="molecule type" value="Genomic_DNA"/>
</dbReference>
<dbReference type="Gene3D" id="3.50.30.10">
    <property type="entry name" value="Phosphohistidine domain"/>
    <property type="match status" value="1"/>
</dbReference>
<dbReference type="Pfam" id="PF00391">
    <property type="entry name" value="PEP-utilizers"/>
    <property type="match status" value="1"/>
</dbReference>
<sequence length="483" mass="55568">MKRKIIWKHLMSRRWTILRTELFTKGYVEPLKNYIGIPNRELLVTKELETSSLYNSLDSMNEISLALLNKLKNDKDFGLRIYKDCIKSCEYLVQVSKDVSQGNFKSLSSQTLVKIFDIYVDTALNFTPFLALPPNYEMYIIDEINQSLVEKVGDSKSEEYLQKLMSLKEYPFQMLEQIDLANIALRIKLKTDINKALIVHKRKYQWLSCYNFDEVEFSLEDFKKRLEILQELSFSELSNKVNCMIEKLNSDKNEFQRVINKLGLSNGLINKIKLLREFVFLRTYRIEMNSQSNFYLKPLLREISERGNISVRQLAMMLSDEIKTMLLEGKVPNSVNFKDREKYAVFWLHNAKYHYAFGSKAKKVISKQIVDVKKGNQALFVKGTTASLGKIITGNVRLVNKHNMSEFKKGEILVTTMTSPELVPAMHKAAGIVTDEGGVTCHAAIVSREFNIPCIVGTGNATKVFKDGDFIEVNTEFATAKII</sequence>
<protein>
    <recommendedName>
        <fullName evidence="4">PEP-utilising enzyme mobile domain-containing protein</fullName>
    </recommendedName>
</protein>
<dbReference type="InterPro" id="IPR006319">
    <property type="entry name" value="PEP_synth"/>
</dbReference>
<name>A0A1F7KZK6_9BACT</name>
<evidence type="ECO:0000256" key="3">
    <source>
        <dbReference type="ARBA" id="ARBA00022840"/>
    </source>
</evidence>
<evidence type="ECO:0000313" key="6">
    <source>
        <dbReference type="Proteomes" id="UP000177050"/>
    </source>
</evidence>
<dbReference type="GO" id="GO:0008986">
    <property type="term" value="F:pyruvate, water dikinase activity"/>
    <property type="evidence" value="ECO:0007669"/>
    <property type="project" value="InterPro"/>
</dbReference>
<accession>A0A1F7KZK6</accession>
<dbReference type="AlphaFoldDB" id="A0A1F7KZK6"/>
<gene>
    <name evidence="5" type="ORF">A3K52_00745</name>
</gene>
<dbReference type="PANTHER" id="PTHR43030">
    <property type="entry name" value="PHOSPHOENOLPYRUVATE SYNTHASE"/>
    <property type="match status" value="1"/>
</dbReference>
<dbReference type="InterPro" id="IPR008279">
    <property type="entry name" value="PEP-util_enz_mobile_dom"/>
</dbReference>
<dbReference type="InterPro" id="IPR018274">
    <property type="entry name" value="PEP_util_AS"/>
</dbReference>
<evidence type="ECO:0000259" key="4">
    <source>
        <dbReference type="Pfam" id="PF00391"/>
    </source>
</evidence>
<dbReference type="PANTHER" id="PTHR43030:SF1">
    <property type="entry name" value="PHOSPHOENOLPYRUVATE SYNTHASE"/>
    <property type="match status" value="1"/>
</dbReference>
<comment type="similarity">
    <text evidence="1">Belongs to the PEP-utilizing enzyme family.</text>
</comment>
<comment type="caution">
    <text evidence="5">The sequence shown here is derived from an EMBL/GenBank/DDBJ whole genome shotgun (WGS) entry which is preliminary data.</text>
</comment>
<dbReference type="SUPFAM" id="SSF52009">
    <property type="entry name" value="Phosphohistidine domain"/>
    <property type="match status" value="1"/>
</dbReference>
<proteinExistence type="inferred from homology"/>
<dbReference type="PROSITE" id="PS00370">
    <property type="entry name" value="PEP_ENZYMES_PHOS_SITE"/>
    <property type="match status" value="1"/>
</dbReference>
<keyword evidence="2" id="KW-0547">Nucleotide-binding</keyword>
<evidence type="ECO:0000313" key="5">
    <source>
        <dbReference type="EMBL" id="OGK73309.1"/>
    </source>
</evidence>
<dbReference type="InterPro" id="IPR036637">
    <property type="entry name" value="Phosphohistidine_dom_sf"/>
</dbReference>
<feature type="domain" description="PEP-utilising enzyme mobile" evidence="4">
    <location>
        <begin position="407"/>
        <end position="474"/>
    </location>
</feature>
<dbReference type="GO" id="GO:0005524">
    <property type="term" value="F:ATP binding"/>
    <property type="evidence" value="ECO:0007669"/>
    <property type="project" value="UniProtKB-KW"/>
</dbReference>
<reference evidence="5 6" key="1">
    <citation type="journal article" date="2016" name="Nat. Commun.">
        <title>Thousands of microbial genomes shed light on interconnected biogeochemical processes in an aquifer system.</title>
        <authorList>
            <person name="Anantharaman K."/>
            <person name="Brown C.T."/>
            <person name="Hug L.A."/>
            <person name="Sharon I."/>
            <person name="Castelle C.J."/>
            <person name="Probst A.J."/>
            <person name="Thomas B.C."/>
            <person name="Singh A."/>
            <person name="Wilkins M.J."/>
            <person name="Karaoz U."/>
            <person name="Brodie E.L."/>
            <person name="Williams K.H."/>
            <person name="Hubbard S.S."/>
            <person name="Banfield J.F."/>
        </authorList>
    </citation>
    <scope>NUCLEOTIDE SEQUENCE [LARGE SCALE GENOMIC DNA]</scope>
</reference>
<keyword evidence="3" id="KW-0067">ATP-binding</keyword>
<dbReference type="Proteomes" id="UP000177050">
    <property type="component" value="Unassembled WGS sequence"/>
</dbReference>